<protein>
    <submittedName>
        <fullName evidence="2">Uncharacterized protein</fullName>
    </submittedName>
</protein>
<organism evidence="2 3">
    <name type="scientific">Micromonospora kangleipakensis</name>
    <dbReference type="NCBI Taxonomy" id="1077942"/>
    <lineage>
        <taxon>Bacteria</taxon>
        <taxon>Bacillati</taxon>
        <taxon>Actinomycetota</taxon>
        <taxon>Actinomycetes</taxon>
        <taxon>Micromonosporales</taxon>
        <taxon>Micromonosporaceae</taxon>
        <taxon>Micromonospora</taxon>
    </lineage>
</organism>
<evidence type="ECO:0000256" key="1">
    <source>
        <dbReference type="SAM" id="Phobius"/>
    </source>
</evidence>
<keyword evidence="3" id="KW-1185">Reference proteome</keyword>
<dbReference type="Proteomes" id="UP000294114">
    <property type="component" value="Unassembled WGS sequence"/>
</dbReference>
<accession>A0A4Q8B2T0</accession>
<dbReference type="RefSeq" id="WP_130329079.1">
    <property type="nucleotide sequence ID" value="NZ_SHLD01000001.1"/>
</dbReference>
<keyword evidence="1" id="KW-0472">Membrane</keyword>
<keyword evidence="1" id="KW-0812">Transmembrane</keyword>
<sequence length="371" mass="39084">MTERIRSLLDAAVADARPRAADPVPEVLRRSRAARRRHLATAGAAGVVAVALLTTGGLVAGGAGTTPAGTDPSAAAGPTPPALPSIAPTKGAYERPKVAATVVDGAVRIHGLILPVPDGWQVLSDPPEPLSDCQIPEGSVLINVGYRPSGMDCPKVPAQIHVRWWQPPVGRIGRPRQFQEGLSEVVLPGGQPAWLTDNEVNNVRASQRHEWSVVSEVQLPWAGADLAWEMTSKSVPAFVSSVTSDPVPARRLVLPETASSAYLAVRSQDQIHSTDASAVSRVLDRLRGLDRVVRDGELPCASAPELVPGWRLAGKDMVRLTFSYPSGLPQAVVAISSTDDCAFATSSMGGRVWLPPGFLAELRGLLAPGAR</sequence>
<dbReference type="AlphaFoldDB" id="A0A4Q8B2T0"/>
<gene>
    <name evidence="2" type="ORF">EV384_0117</name>
</gene>
<keyword evidence="1" id="KW-1133">Transmembrane helix</keyword>
<reference evidence="2 3" key="1">
    <citation type="submission" date="2019-02" db="EMBL/GenBank/DDBJ databases">
        <title>Sequencing the genomes of 1000 actinobacteria strains.</title>
        <authorList>
            <person name="Klenk H.-P."/>
        </authorList>
    </citation>
    <scope>NUCLEOTIDE SEQUENCE [LARGE SCALE GENOMIC DNA]</scope>
    <source>
        <strain evidence="2 3">DSM 45612</strain>
    </source>
</reference>
<name>A0A4Q8B2T0_9ACTN</name>
<dbReference type="OrthoDB" id="3296856at2"/>
<dbReference type="EMBL" id="SHLD01000001">
    <property type="protein sequence ID" value="RZU71784.1"/>
    <property type="molecule type" value="Genomic_DNA"/>
</dbReference>
<proteinExistence type="predicted"/>
<feature type="transmembrane region" description="Helical" evidence="1">
    <location>
        <begin position="39"/>
        <end position="63"/>
    </location>
</feature>
<evidence type="ECO:0000313" key="3">
    <source>
        <dbReference type="Proteomes" id="UP000294114"/>
    </source>
</evidence>
<comment type="caution">
    <text evidence="2">The sequence shown here is derived from an EMBL/GenBank/DDBJ whole genome shotgun (WGS) entry which is preliminary data.</text>
</comment>
<evidence type="ECO:0000313" key="2">
    <source>
        <dbReference type="EMBL" id="RZU71784.1"/>
    </source>
</evidence>